<comment type="caution">
    <text evidence="5">The sequence shown here is derived from an EMBL/GenBank/DDBJ whole genome shotgun (WGS) entry which is preliminary data.</text>
</comment>
<keyword evidence="6" id="KW-1185">Reference proteome</keyword>
<proteinExistence type="predicted"/>
<dbReference type="Pfam" id="PF00620">
    <property type="entry name" value="RhoGAP"/>
    <property type="match status" value="1"/>
</dbReference>
<keyword evidence="1" id="KW-0343">GTPase activation</keyword>
<feature type="region of interest" description="Disordered" evidence="2">
    <location>
        <begin position="194"/>
        <end position="229"/>
    </location>
</feature>
<evidence type="ECO:0000256" key="2">
    <source>
        <dbReference type="SAM" id="MobiDB-lite"/>
    </source>
</evidence>
<feature type="compositionally biased region" description="Basic and acidic residues" evidence="2">
    <location>
        <begin position="941"/>
        <end position="952"/>
    </location>
</feature>
<dbReference type="AlphaFoldDB" id="A0A1D2NJM1"/>
<organism evidence="5 6">
    <name type="scientific">Orchesella cincta</name>
    <name type="common">Springtail</name>
    <name type="synonym">Podura cincta</name>
    <dbReference type="NCBI Taxonomy" id="48709"/>
    <lineage>
        <taxon>Eukaryota</taxon>
        <taxon>Metazoa</taxon>
        <taxon>Ecdysozoa</taxon>
        <taxon>Arthropoda</taxon>
        <taxon>Hexapoda</taxon>
        <taxon>Collembola</taxon>
        <taxon>Entomobryomorpha</taxon>
        <taxon>Entomobryoidea</taxon>
        <taxon>Orchesellidae</taxon>
        <taxon>Orchesellinae</taxon>
        <taxon>Orchesella</taxon>
    </lineage>
</organism>
<evidence type="ECO:0000313" key="6">
    <source>
        <dbReference type="Proteomes" id="UP000094527"/>
    </source>
</evidence>
<protein>
    <submittedName>
        <fullName evidence="5">Rho GTPase-activating protein 21</fullName>
    </submittedName>
</protein>
<feature type="compositionally biased region" description="Basic residues" evidence="2">
    <location>
        <begin position="1039"/>
        <end position="1051"/>
    </location>
</feature>
<sequence length="1104" mass="122166">GSSKPDKFTDSTEIIREGKVHFKIRIGENKRGTYNRSWRQGWAQARRSGYLYLSKERLQKEAVTGNEESVIISVSIRDGVFIEPAEDYTKRKNVLRIRTTFVPDDESNFPFVSTTEYYQNSVSVTSSSPQLTIEVLLQAEDPNDLILWLHCIQKQLENNNCNEETCSSSTQLNKGVAFGSEFYPKSKSFLTSLLPSPGTPPIQTSNSVDRTTNTTGVASSTSNSLNPNSVASMANTAASPKAKTWKGKVAKQWKKVHDIIDTTNTSTDNKSSPYASLPPAGATFGINLENCPPGEINPYVPRVIEYSIDLVEKKGIEMVGLYRIPGNNASVAILTDRLNRGEDPNPDKDSRWLDVHVVASLIKSFLRRLPDPLLTNDRYPAFIQAADENEETCLVKIKELIKGLPIHNYETLKAVVSHLKHVAEKGEMNRMDARNLAIVFGPTIVRTAGENFSSMVADMKNQCKIVEAFVLHVRTTHTKLSIFFRLCTVDFFYHSFLINNLVPQADKLFSETDDTIACPVVMRHPSRERKMCDETLSTSDTRKSVEVTKPLSPSSPVATIENELKVSLIKAAKRKVSAKENQPLFEHQQSLPADPKAELCKPVDEKGFIRSYAGLNEVTERRIRNFELETRAMLSRDDRSPNSSVFNIGAGSNKPVKAIDDIREQQLKLDDALRRAKDDLETEDIYDQIADNPSSIVHHRERGFGLCASSPGPFTLSNSSLSSSNSNSTAPSSLLTSSLPAWPTGNRNGPTPFRNSMPPQSLPPKPPTTASISSYPTSFDTVSPNAQVHSSMRRVNSFDRIQGSQSPCGVGNAATPNFNPMNISNKNSFRRSRRNDGTFAAGGGMITKQLGGSLDSLKDIVAETALMEDARLRTIRIGNDDDLSPRSSDGSDMVTTLTKTFDKKMEKLRNQFSETSLKTDPNDDISKEPTFPSESCPTAHNTDRTTSDGIPENKKLNYDIIQTSVPIQIDQIDIDQMNGSIHNNFIKKGRRRHSLIERRKTSFEGASKDFSAQSDGTRNNSASNTDSNSTPDSAIVKASKPKKLSKECRRRHSLSGATDILSLVFRGSEKLSVHRDSDAKKNKTLSSEALLTALKNASILESHV</sequence>
<name>A0A1D2NJM1_ORCCI</name>
<gene>
    <name evidence="5" type="ORF">Ocin01_01377</name>
</gene>
<feature type="domain" description="Rho-GAP" evidence="4">
    <location>
        <begin position="286"/>
        <end position="477"/>
    </location>
</feature>
<feature type="domain" description="PH" evidence="3">
    <location>
        <begin position="13"/>
        <end position="157"/>
    </location>
</feature>
<feature type="region of interest" description="Disordered" evidence="2">
    <location>
        <begin position="990"/>
        <end position="1051"/>
    </location>
</feature>
<dbReference type="OrthoDB" id="6281275at2759"/>
<dbReference type="InterPro" id="IPR008936">
    <property type="entry name" value="Rho_GTPase_activation_prot"/>
</dbReference>
<dbReference type="SUPFAM" id="SSF48350">
    <property type="entry name" value="GTPase activation domain, GAP"/>
    <property type="match status" value="1"/>
</dbReference>
<dbReference type="PANTHER" id="PTHR23175">
    <property type="entry name" value="PDZ DOMAIN-CONTAINING PROTEIN"/>
    <property type="match status" value="1"/>
</dbReference>
<dbReference type="PROSITE" id="PS50003">
    <property type="entry name" value="PH_DOMAIN"/>
    <property type="match status" value="1"/>
</dbReference>
<dbReference type="PANTHER" id="PTHR23175:SF23">
    <property type="entry name" value="PDZ DOMAIN-CONTAINING PROTEIN"/>
    <property type="match status" value="1"/>
</dbReference>
<dbReference type="Proteomes" id="UP000094527">
    <property type="component" value="Unassembled WGS sequence"/>
</dbReference>
<evidence type="ECO:0000256" key="1">
    <source>
        <dbReference type="ARBA" id="ARBA00022468"/>
    </source>
</evidence>
<dbReference type="Gene3D" id="1.10.555.10">
    <property type="entry name" value="Rho GTPase activation protein"/>
    <property type="match status" value="1"/>
</dbReference>
<feature type="region of interest" description="Disordered" evidence="2">
    <location>
        <begin position="911"/>
        <end position="952"/>
    </location>
</feature>
<dbReference type="PROSITE" id="PS50238">
    <property type="entry name" value="RHOGAP"/>
    <property type="match status" value="1"/>
</dbReference>
<dbReference type="STRING" id="48709.A0A1D2NJM1"/>
<dbReference type="SMART" id="SM00233">
    <property type="entry name" value="PH"/>
    <property type="match status" value="1"/>
</dbReference>
<dbReference type="GO" id="GO:0005096">
    <property type="term" value="F:GTPase activator activity"/>
    <property type="evidence" value="ECO:0007669"/>
    <property type="project" value="UniProtKB-KW"/>
</dbReference>
<feature type="compositionally biased region" description="Low complexity" evidence="2">
    <location>
        <begin position="1019"/>
        <end position="1034"/>
    </location>
</feature>
<dbReference type="EMBL" id="LJIJ01000025">
    <property type="protein sequence ID" value="ODN05315.1"/>
    <property type="molecule type" value="Genomic_DNA"/>
</dbReference>
<dbReference type="SMART" id="SM00324">
    <property type="entry name" value="RhoGAP"/>
    <property type="match status" value="1"/>
</dbReference>
<feature type="compositionally biased region" description="Polar residues" evidence="2">
    <location>
        <begin position="202"/>
        <end position="229"/>
    </location>
</feature>
<dbReference type="InterPro" id="IPR011993">
    <property type="entry name" value="PH-like_dom_sf"/>
</dbReference>
<accession>A0A1D2NJM1</accession>
<feature type="compositionally biased region" description="Low complexity" evidence="2">
    <location>
        <begin position="717"/>
        <end position="741"/>
    </location>
</feature>
<dbReference type="GO" id="GO:0007165">
    <property type="term" value="P:signal transduction"/>
    <property type="evidence" value="ECO:0007669"/>
    <property type="project" value="InterPro"/>
</dbReference>
<reference evidence="5 6" key="1">
    <citation type="journal article" date="2016" name="Genome Biol. Evol.">
        <title>Gene Family Evolution Reflects Adaptation to Soil Environmental Stressors in the Genome of the Collembolan Orchesella cincta.</title>
        <authorList>
            <person name="Faddeeva-Vakhrusheva A."/>
            <person name="Derks M.F."/>
            <person name="Anvar S.Y."/>
            <person name="Agamennone V."/>
            <person name="Suring W."/>
            <person name="Smit S."/>
            <person name="van Straalen N.M."/>
            <person name="Roelofs D."/>
        </authorList>
    </citation>
    <scope>NUCLEOTIDE SEQUENCE [LARGE SCALE GENOMIC DNA]</scope>
    <source>
        <tissue evidence="5">Mixed pool</tissue>
    </source>
</reference>
<dbReference type="InterPro" id="IPR001849">
    <property type="entry name" value="PH_domain"/>
</dbReference>
<dbReference type="SUPFAM" id="SSF50729">
    <property type="entry name" value="PH domain-like"/>
    <property type="match status" value="1"/>
</dbReference>
<evidence type="ECO:0000313" key="5">
    <source>
        <dbReference type="EMBL" id="ODN05315.1"/>
    </source>
</evidence>
<evidence type="ECO:0000259" key="4">
    <source>
        <dbReference type="PROSITE" id="PS50238"/>
    </source>
</evidence>
<dbReference type="InterPro" id="IPR000198">
    <property type="entry name" value="RhoGAP_dom"/>
</dbReference>
<evidence type="ECO:0000259" key="3">
    <source>
        <dbReference type="PROSITE" id="PS50003"/>
    </source>
</evidence>
<dbReference type="Gene3D" id="2.30.29.30">
    <property type="entry name" value="Pleckstrin-homology domain (PH domain)/Phosphotyrosine-binding domain (PTB)"/>
    <property type="match status" value="1"/>
</dbReference>
<feature type="region of interest" description="Disordered" evidence="2">
    <location>
        <begin position="717"/>
        <end position="776"/>
    </location>
</feature>
<feature type="non-terminal residue" evidence="5">
    <location>
        <position position="1"/>
    </location>
</feature>